<feature type="transmembrane region" description="Helical" evidence="9">
    <location>
        <begin position="169"/>
        <end position="190"/>
    </location>
</feature>
<dbReference type="GO" id="GO:0005886">
    <property type="term" value="C:plasma membrane"/>
    <property type="evidence" value="ECO:0007669"/>
    <property type="project" value="UniProtKB-SubCell"/>
</dbReference>
<feature type="transmembrane region" description="Helical" evidence="9">
    <location>
        <begin position="311"/>
        <end position="329"/>
    </location>
</feature>
<evidence type="ECO:0000313" key="11">
    <source>
        <dbReference type="EMBL" id="CAH1778324.1"/>
    </source>
</evidence>
<dbReference type="PANTHER" id="PTHR24228">
    <property type="entry name" value="B2 BRADYKININ RECEPTOR/ANGIOTENSIN II RECEPTOR"/>
    <property type="match status" value="1"/>
</dbReference>
<proteinExistence type="predicted"/>
<keyword evidence="7" id="KW-0675">Receptor</keyword>
<dbReference type="InterPro" id="IPR000276">
    <property type="entry name" value="GPCR_Rhodpsn"/>
</dbReference>
<evidence type="ECO:0000256" key="6">
    <source>
        <dbReference type="ARBA" id="ARBA00023136"/>
    </source>
</evidence>
<keyword evidence="5" id="KW-0297">G-protein coupled receptor</keyword>
<evidence type="ECO:0000256" key="9">
    <source>
        <dbReference type="SAM" id="Phobius"/>
    </source>
</evidence>
<keyword evidence="12" id="KW-1185">Reference proteome</keyword>
<dbReference type="Gene3D" id="1.20.1070.10">
    <property type="entry name" value="Rhodopsin 7-helix transmembrane proteins"/>
    <property type="match status" value="1"/>
</dbReference>
<feature type="transmembrane region" description="Helical" evidence="9">
    <location>
        <begin position="259"/>
        <end position="290"/>
    </location>
</feature>
<evidence type="ECO:0000256" key="5">
    <source>
        <dbReference type="ARBA" id="ARBA00023040"/>
    </source>
</evidence>
<keyword evidence="6 9" id="KW-0472">Membrane</keyword>
<evidence type="ECO:0000256" key="3">
    <source>
        <dbReference type="ARBA" id="ARBA00022692"/>
    </source>
</evidence>
<feature type="domain" description="G-protein coupled receptors family 1 profile" evidence="10">
    <location>
        <begin position="108"/>
        <end position="365"/>
    </location>
</feature>
<dbReference type="SUPFAM" id="SSF81321">
    <property type="entry name" value="Family A G protein-coupled receptor-like"/>
    <property type="match status" value="1"/>
</dbReference>
<dbReference type="EMBL" id="CAIIXF020000002">
    <property type="protein sequence ID" value="CAH1778324.1"/>
    <property type="molecule type" value="Genomic_DNA"/>
</dbReference>
<keyword evidence="8" id="KW-0807">Transducer</keyword>
<evidence type="ECO:0000313" key="12">
    <source>
        <dbReference type="Proteomes" id="UP000749559"/>
    </source>
</evidence>
<feature type="transmembrane region" description="Helical" evidence="9">
    <location>
        <begin position="349"/>
        <end position="367"/>
    </location>
</feature>
<gene>
    <name evidence="11" type="ORF">OFUS_LOCUS5257</name>
</gene>
<evidence type="ECO:0000256" key="2">
    <source>
        <dbReference type="ARBA" id="ARBA00022475"/>
    </source>
</evidence>
<keyword evidence="3 9" id="KW-0812">Transmembrane</keyword>
<dbReference type="CDD" id="cd00637">
    <property type="entry name" value="7tm_classA_rhodopsin-like"/>
    <property type="match status" value="1"/>
</dbReference>
<protein>
    <recommendedName>
        <fullName evidence="10">G-protein coupled receptors family 1 profile domain-containing protein</fullName>
    </recommendedName>
</protein>
<dbReference type="PANTHER" id="PTHR24228:SF59">
    <property type="entry name" value="NEUROPEPTIDE RECEPTOR 15"/>
    <property type="match status" value="1"/>
</dbReference>
<organism evidence="11 12">
    <name type="scientific">Owenia fusiformis</name>
    <name type="common">Polychaete worm</name>
    <dbReference type="NCBI Taxonomy" id="6347"/>
    <lineage>
        <taxon>Eukaryota</taxon>
        <taxon>Metazoa</taxon>
        <taxon>Spiralia</taxon>
        <taxon>Lophotrochozoa</taxon>
        <taxon>Annelida</taxon>
        <taxon>Polychaeta</taxon>
        <taxon>Sedentaria</taxon>
        <taxon>Canalipalpata</taxon>
        <taxon>Sabellida</taxon>
        <taxon>Oweniida</taxon>
        <taxon>Oweniidae</taxon>
        <taxon>Owenia</taxon>
    </lineage>
</organism>
<name>A0A8S4NDT0_OWEFU</name>
<evidence type="ECO:0000256" key="8">
    <source>
        <dbReference type="ARBA" id="ARBA00023224"/>
    </source>
</evidence>
<keyword evidence="4 9" id="KW-1133">Transmembrane helix</keyword>
<sequence length="387" mass="42910">TTFLTCLFQSDEVPLRSIHAFNETIKNNSITAGSPGCNGLNKWLSFTTGSSHENFSSDENVKGDQSTSVTDPKTFIVQAFLRDLEVPRAELKIEVTILVVLMIAGVPSNAFIIIVLITSKNLRKSNDLMIFSQALSDLIITMVTHPMSIYTTIVGNGNSGAVEGLACDVVSHCFIIGMGATWYSSSLVALNYFYSTRPHSKMRKILKSRLCVIFLLVLAWVIPTVITVIPHITGYALPGHVPVWGVCKTFMRAPQEENITIGVTIVTVFLSVINLIVCSFFYAKVLVFMYKRTFMFPNSAVQRQFEITCKLIMPTFVLMAICLLPLTIIGFVDPLMTKLASMHTLLNRLIFYICVANSSINPFISFFKHKPIRQAAFNLCFNTASAA</sequence>
<feature type="transmembrane region" description="Helical" evidence="9">
    <location>
        <begin position="128"/>
        <end position="149"/>
    </location>
</feature>
<evidence type="ECO:0000256" key="1">
    <source>
        <dbReference type="ARBA" id="ARBA00004651"/>
    </source>
</evidence>
<dbReference type="AlphaFoldDB" id="A0A8S4NDT0"/>
<dbReference type="PRINTS" id="PR00237">
    <property type="entry name" value="GPCRRHODOPSN"/>
</dbReference>
<dbReference type="Pfam" id="PF00001">
    <property type="entry name" value="7tm_1"/>
    <property type="match status" value="1"/>
</dbReference>
<accession>A0A8S4NDT0</accession>
<dbReference type="Proteomes" id="UP000749559">
    <property type="component" value="Unassembled WGS sequence"/>
</dbReference>
<comment type="subcellular location">
    <subcellularLocation>
        <location evidence="1">Cell membrane</location>
        <topology evidence="1">Multi-pass membrane protein</topology>
    </subcellularLocation>
</comment>
<dbReference type="PROSITE" id="PS50262">
    <property type="entry name" value="G_PROTEIN_RECEP_F1_2"/>
    <property type="match status" value="1"/>
</dbReference>
<dbReference type="GO" id="GO:0004930">
    <property type="term" value="F:G protein-coupled receptor activity"/>
    <property type="evidence" value="ECO:0007669"/>
    <property type="project" value="UniProtKB-KW"/>
</dbReference>
<reference evidence="11" key="1">
    <citation type="submission" date="2022-03" db="EMBL/GenBank/DDBJ databases">
        <authorList>
            <person name="Martin C."/>
        </authorList>
    </citation>
    <scope>NUCLEOTIDE SEQUENCE</scope>
</reference>
<comment type="caution">
    <text evidence="11">The sequence shown here is derived from an EMBL/GenBank/DDBJ whole genome shotgun (WGS) entry which is preliminary data.</text>
</comment>
<keyword evidence="2" id="KW-1003">Cell membrane</keyword>
<evidence type="ECO:0000256" key="4">
    <source>
        <dbReference type="ARBA" id="ARBA00022989"/>
    </source>
</evidence>
<feature type="transmembrane region" description="Helical" evidence="9">
    <location>
        <begin position="95"/>
        <end position="116"/>
    </location>
</feature>
<evidence type="ECO:0000259" key="10">
    <source>
        <dbReference type="PROSITE" id="PS50262"/>
    </source>
</evidence>
<evidence type="ECO:0000256" key="7">
    <source>
        <dbReference type="ARBA" id="ARBA00023170"/>
    </source>
</evidence>
<dbReference type="InterPro" id="IPR017452">
    <property type="entry name" value="GPCR_Rhodpsn_7TM"/>
</dbReference>
<feature type="non-terminal residue" evidence="11">
    <location>
        <position position="1"/>
    </location>
</feature>
<feature type="transmembrane region" description="Helical" evidence="9">
    <location>
        <begin position="210"/>
        <end position="232"/>
    </location>
</feature>